<feature type="transmembrane region" description="Helical" evidence="1">
    <location>
        <begin position="96"/>
        <end position="116"/>
    </location>
</feature>
<dbReference type="EMBL" id="JAMC01000015">
    <property type="protein sequence ID" value="KEJ87795.1"/>
    <property type="molecule type" value="Genomic_DNA"/>
</dbReference>
<dbReference type="SUPFAM" id="SSF103481">
    <property type="entry name" value="Multidrug resistance efflux transporter EmrE"/>
    <property type="match status" value="2"/>
</dbReference>
<dbReference type="RefSeq" id="WP_025059455.1">
    <property type="nucleotide sequence ID" value="NZ_JAMC01000015.1"/>
</dbReference>
<feature type="transmembrane region" description="Helical" evidence="1">
    <location>
        <begin position="125"/>
        <end position="143"/>
    </location>
</feature>
<organism evidence="3 4">
    <name type="scientific">Sulfitobacter donghicola DSW-25 = KCTC 12864 = JCM 14565</name>
    <dbReference type="NCBI Taxonomy" id="1300350"/>
    <lineage>
        <taxon>Bacteria</taxon>
        <taxon>Pseudomonadati</taxon>
        <taxon>Pseudomonadota</taxon>
        <taxon>Alphaproteobacteria</taxon>
        <taxon>Rhodobacterales</taxon>
        <taxon>Roseobacteraceae</taxon>
        <taxon>Sulfitobacter</taxon>
    </lineage>
</organism>
<evidence type="ECO:0000256" key="1">
    <source>
        <dbReference type="SAM" id="Phobius"/>
    </source>
</evidence>
<dbReference type="InterPro" id="IPR037185">
    <property type="entry name" value="EmrE-like"/>
</dbReference>
<keyword evidence="1" id="KW-0812">Transmembrane</keyword>
<accession>A0A073IDZ1</accession>
<feature type="transmembrane region" description="Helical" evidence="1">
    <location>
        <begin position="149"/>
        <end position="166"/>
    </location>
</feature>
<feature type="transmembrane region" description="Helical" evidence="1">
    <location>
        <begin position="178"/>
        <end position="196"/>
    </location>
</feature>
<dbReference type="GO" id="GO:0016020">
    <property type="term" value="C:membrane"/>
    <property type="evidence" value="ECO:0007669"/>
    <property type="project" value="InterPro"/>
</dbReference>
<dbReference type="AlphaFoldDB" id="A0A073IDZ1"/>
<protein>
    <submittedName>
        <fullName evidence="3">Membrane protein</fullName>
    </submittedName>
</protein>
<sequence>MSANAKGALLMMASMAAFVINDTFLKLTNGAIPLFQLIFVRGVLATILIYFLARSLGALRSGIGPRDKGLIALRGVAEIVTSYFFLSALFKMPLGNLNAIMQVVPLTVTLGSALFYREAVGWRRMLAIAVGFCGVLLIIRPGAEGFNIWSLYALGAVICVTLRDLLTRQLSADVSGMAVTLGTTVSVMIAAGLASLTQEWVPVTGQQSVYIVGSAVFILAGYFFSIQVMRAGDVSFIAPFRYTGLIGAMIIGYFVFDEVPTALTLLGAAIVTGMGLFTFYRERKLSRA</sequence>
<dbReference type="Proteomes" id="UP000027734">
    <property type="component" value="Unassembled WGS sequence"/>
</dbReference>
<comment type="caution">
    <text evidence="3">The sequence shown here is derived from an EMBL/GenBank/DDBJ whole genome shotgun (WGS) entry which is preliminary data.</text>
</comment>
<feature type="transmembrane region" description="Helical" evidence="1">
    <location>
        <begin position="238"/>
        <end position="256"/>
    </location>
</feature>
<feature type="transmembrane region" description="Helical" evidence="1">
    <location>
        <begin position="208"/>
        <end position="226"/>
    </location>
</feature>
<evidence type="ECO:0000259" key="2">
    <source>
        <dbReference type="Pfam" id="PF00892"/>
    </source>
</evidence>
<keyword evidence="1" id="KW-1133">Transmembrane helix</keyword>
<dbReference type="PANTHER" id="PTHR22911:SF135">
    <property type="entry name" value="BLR4310 PROTEIN"/>
    <property type="match status" value="1"/>
</dbReference>
<reference evidence="3 4" key="1">
    <citation type="submission" date="2014-01" db="EMBL/GenBank/DDBJ databases">
        <title>Sulfitobacter donghicola JCM 14565 Genome Sequencing.</title>
        <authorList>
            <person name="Lai Q."/>
            <person name="Hong Z."/>
        </authorList>
    </citation>
    <scope>NUCLEOTIDE SEQUENCE [LARGE SCALE GENOMIC DNA]</scope>
    <source>
        <strain evidence="3 4">JCM 14565</strain>
    </source>
</reference>
<feature type="transmembrane region" description="Helical" evidence="1">
    <location>
        <begin position="262"/>
        <end position="280"/>
    </location>
</feature>
<feature type="transmembrane region" description="Helical" evidence="1">
    <location>
        <begin position="71"/>
        <end position="90"/>
    </location>
</feature>
<name>A0A073IDZ1_9RHOB</name>
<dbReference type="PANTHER" id="PTHR22911">
    <property type="entry name" value="ACYL-MALONYL CONDENSING ENZYME-RELATED"/>
    <property type="match status" value="1"/>
</dbReference>
<keyword evidence="4" id="KW-1185">Reference proteome</keyword>
<dbReference type="STRING" id="1300350.Z948_2077"/>
<dbReference type="OrthoDB" id="7165334at2"/>
<dbReference type="InterPro" id="IPR000620">
    <property type="entry name" value="EamA_dom"/>
</dbReference>
<evidence type="ECO:0000313" key="4">
    <source>
        <dbReference type="Proteomes" id="UP000027734"/>
    </source>
</evidence>
<dbReference type="eggNOG" id="COG0697">
    <property type="taxonomic scope" value="Bacteria"/>
</dbReference>
<feature type="transmembrane region" description="Helical" evidence="1">
    <location>
        <begin position="7"/>
        <end position="25"/>
    </location>
</feature>
<feature type="domain" description="EamA" evidence="2">
    <location>
        <begin position="148"/>
        <end position="272"/>
    </location>
</feature>
<dbReference type="Pfam" id="PF00892">
    <property type="entry name" value="EamA"/>
    <property type="match status" value="2"/>
</dbReference>
<gene>
    <name evidence="3" type="ORF">DSW25_05005</name>
</gene>
<feature type="domain" description="EamA" evidence="2">
    <location>
        <begin position="6"/>
        <end position="139"/>
    </location>
</feature>
<keyword evidence="1" id="KW-0472">Membrane</keyword>
<evidence type="ECO:0000313" key="3">
    <source>
        <dbReference type="EMBL" id="KEJ87795.1"/>
    </source>
</evidence>
<proteinExistence type="predicted"/>
<feature type="transmembrane region" description="Helical" evidence="1">
    <location>
        <begin position="31"/>
        <end position="51"/>
    </location>
</feature>